<proteinExistence type="inferred from homology"/>
<evidence type="ECO:0000256" key="1">
    <source>
        <dbReference type="ARBA" id="ARBA00010062"/>
    </source>
</evidence>
<evidence type="ECO:0000256" key="2">
    <source>
        <dbReference type="ARBA" id="ARBA00022729"/>
    </source>
</evidence>
<name>A0A2M9FY60_9PROT</name>
<sequence>MRRFSIPYRRRVCALVLVAFAAAGCEQAQREEPTTATPEVATTPDPRPAPSTEPDKPALPGGLATGSLNDFETAAASDARMRKLVASGQPVRVALLAPLSGRAGTVGQMMLKAAQMAVFDQGADRLMLMPKDTESTPLGARTAAEAAVAEGAHIILGPLFGDHVPLVRDIAARNSIKVLAFSNDASKASDGALILGLTPETEIRRIVGFAARNGYSRFGALLPDSDYGRVVAENLREAAIDAGAAAERIYFYPAGAQASDDRLLNAARSFADYDARAAALERERARLRSRGDDISKQALRRLENLDTFGDPPFDAVLIAEPRSRLQTMAPLLAYYDIDPETVRYLGMSSWYGDGLETEPTLIGAWFPHPDPKLINAFSDRYRSEYGETPLDIAALAYGAVAMTADLVRTAQPGQNPFSADRLHNPDGFRAYLGAFRIGPDNTTDRQLSILRVTENGPTVIDEAPENFDLLIN</sequence>
<dbReference type="CDD" id="cd06339">
    <property type="entry name" value="PBP1_YraM_LppC_lipoprotein-like"/>
    <property type="match status" value="1"/>
</dbReference>
<dbReference type="EMBL" id="PHIG01000044">
    <property type="protein sequence ID" value="PJK28398.1"/>
    <property type="molecule type" value="Genomic_DNA"/>
</dbReference>
<evidence type="ECO:0000256" key="4">
    <source>
        <dbReference type="SAM" id="Coils"/>
    </source>
</evidence>
<accession>A0A2M9FY60</accession>
<feature type="compositionally biased region" description="Low complexity" evidence="5">
    <location>
        <begin position="34"/>
        <end position="44"/>
    </location>
</feature>
<gene>
    <name evidence="8" type="ORF">CVT23_16970</name>
</gene>
<keyword evidence="2 6" id="KW-0732">Signal</keyword>
<comment type="caution">
    <text evidence="8">The sequence shown here is derived from an EMBL/GenBank/DDBJ whole genome shotgun (WGS) entry which is preliminary data.</text>
</comment>
<dbReference type="PANTHER" id="PTHR30483:SF6">
    <property type="entry name" value="PERIPLASMIC BINDING PROTEIN OF ABC TRANSPORTER FOR NATURAL AMINO ACIDS"/>
    <property type="match status" value="1"/>
</dbReference>
<protein>
    <recommendedName>
        <fullName evidence="7">Leucine-binding protein domain-containing protein</fullName>
    </recommendedName>
</protein>
<dbReference type="GO" id="GO:0006865">
    <property type="term" value="P:amino acid transport"/>
    <property type="evidence" value="ECO:0007669"/>
    <property type="project" value="UniProtKB-KW"/>
</dbReference>
<evidence type="ECO:0000256" key="3">
    <source>
        <dbReference type="ARBA" id="ARBA00022970"/>
    </source>
</evidence>
<keyword evidence="3" id="KW-0029">Amino-acid transport</keyword>
<reference evidence="8 9" key="1">
    <citation type="submission" date="2017-11" db="EMBL/GenBank/DDBJ databases">
        <title>Draft genome sequence of Rhizobiales bacterium SY3-13.</title>
        <authorList>
            <person name="Sun C."/>
        </authorList>
    </citation>
    <scope>NUCLEOTIDE SEQUENCE [LARGE SCALE GENOMIC DNA]</scope>
    <source>
        <strain evidence="8 9">SY3-13</strain>
    </source>
</reference>
<dbReference type="InterPro" id="IPR051010">
    <property type="entry name" value="BCAA_transport"/>
</dbReference>
<feature type="region of interest" description="Disordered" evidence="5">
    <location>
        <begin position="27"/>
        <end position="67"/>
    </location>
</feature>
<comment type="similarity">
    <text evidence="1">Belongs to the leucine-binding protein family.</text>
</comment>
<dbReference type="OrthoDB" id="7210494at2"/>
<dbReference type="AlphaFoldDB" id="A0A2M9FY60"/>
<dbReference type="Gene3D" id="3.40.50.2300">
    <property type="match status" value="2"/>
</dbReference>
<dbReference type="Pfam" id="PF13458">
    <property type="entry name" value="Peripla_BP_6"/>
    <property type="match status" value="1"/>
</dbReference>
<organism evidence="8 9">
    <name type="scientific">Minwuia thermotolerans</name>
    <dbReference type="NCBI Taxonomy" id="2056226"/>
    <lineage>
        <taxon>Bacteria</taxon>
        <taxon>Pseudomonadati</taxon>
        <taxon>Pseudomonadota</taxon>
        <taxon>Alphaproteobacteria</taxon>
        <taxon>Minwuiales</taxon>
        <taxon>Minwuiaceae</taxon>
        <taxon>Minwuia</taxon>
    </lineage>
</organism>
<evidence type="ECO:0000259" key="7">
    <source>
        <dbReference type="Pfam" id="PF13458"/>
    </source>
</evidence>
<keyword evidence="3" id="KW-0813">Transport</keyword>
<keyword evidence="9" id="KW-1185">Reference proteome</keyword>
<feature type="coiled-coil region" evidence="4">
    <location>
        <begin position="270"/>
        <end position="297"/>
    </location>
</feature>
<keyword evidence="4" id="KW-0175">Coiled coil</keyword>
<dbReference type="RefSeq" id="WP_109795788.1">
    <property type="nucleotide sequence ID" value="NZ_PHIG01000044.1"/>
</dbReference>
<evidence type="ECO:0000313" key="9">
    <source>
        <dbReference type="Proteomes" id="UP000229498"/>
    </source>
</evidence>
<evidence type="ECO:0000256" key="5">
    <source>
        <dbReference type="SAM" id="MobiDB-lite"/>
    </source>
</evidence>
<dbReference type="SUPFAM" id="SSF53822">
    <property type="entry name" value="Periplasmic binding protein-like I"/>
    <property type="match status" value="1"/>
</dbReference>
<evidence type="ECO:0000313" key="8">
    <source>
        <dbReference type="EMBL" id="PJK28398.1"/>
    </source>
</evidence>
<dbReference type="InterPro" id="IPR028081">
    <property type="entry name" value="Leu-bd"/>
</dbReference>
<evidence type="ECO:0000256" key="6">
    <source>
        <dbReference type="SAM" id="SignalP"/>
    </source>
</evidence>
<feature type="chain" id="PRO_5014935507" description="Leucine-binding protein domain-containing protein" evidence="6">
    <location>
        <begin position="29"/>
        <end position="472"/>
    </location>
</feature>
<dbReference type="Proteomes" id="UP000229498">
    <property type="component" value="Unassembled WGS sequence"/>
</dbReference>
<dbReference type="PROSITE" id="PS51257">
    <property type="entry name" value="PROKAR_LIPOPROTEIN"/>
    <property type="match status" value="1"/>
</dbReference>
<dbReference type="InterPro" id="IPR028082">
    <property type="entry name" value="Peripla_BP_I"/>
</dbReference>
<feature type="signal peptide" evidence="6">
    <location>
        <begin position="1"/>
        <end position="28"/>
    </location>
</feature>
<feature type="domain" description="Leucine-binding protein" evidence="7">
    <location>
        <begin position="90"/>
        <end position="456"/>
    </location>
</feature>
<dbReference type="PANTHER" id="PTHR30483">
    <property type="entry name" value="LEUCINE-SPECIFIC-BINDING PROTEIN"/>
    <property type="match status" value="1"/>
</dbReference>